<gene>
    <name evidence="2" type="ORF">AD1_326</name>
</gene>
<accession>A0A384ZYN6</accession>
<feature type="coiled-coil region" evidence="1">
    <location>
        <begin position="275"/>
        <end position="339"/>
    </location>
</feature>
<evidence type="ECO:0000313" key="2">
    <source>
        <dbReference type="EMBL" id="AXG67370.1"/>
    </source>
</evidence>
<keyword evidence="1" id="KW-0175">Coiled coil</keyword>
<evidence type="ECO:0000256" key="1">
    <source>
        <dbReference type="SAM" id="Coils"/>
    </source>
</evidence>
<sequence>MKNQVSNLKAGLEKVNGTLASLRSGTNLKRQHVVDSLCQPASVLADLIKALKSNTYKSYPDVLQLRDSVRATCTTCLSLSEQVAAKRIKPRELMEKLGEIVKSFEADVSLAKSCLGYLPESRKVVTLDDVKMNADGSTDLDSFQKVAEEIYEQESNDKAVRREQREDAATAKTSRVLKRLKDTYGHKVPRTFKNAIQIVQLPVMARFGTLAMSPESLSRMGFKIETAGLHSTPSSDLGIIFENQLLLFFRMSDAKGMAEEAAKDHKMLDGTLVERKRLQKERNAERRDLKKLNQLLEQAKSLKARRALREQITETQENIDEITAKLDSMETKVRASNSKERVYRQMKTSNDHAMLDYLNPIVDMLNEKSSSTLGLFTTMPLRGVMKDSDVHCAWLMEKSAINLLLRHTGGDVKLQNWFLPWTNG</sequence>
<proteinExistence type="predicted"/>
<reference evidence="2 3" key="1">
    <citation type="journal article" date="2018" name="Front. Microbiol.">
        <title>Jumbo Bacteriophages Are Represented Within an Increasing Diversity of Environmental Viruses Infecting the Emerging Phytopathogen, Dickeya solani.</title>
        <authorList>
            <person name="Day A.W."/>
            <person name="Ahn J."/>
            <person name="Salmond G.P.C."/>
        </authorList>
    </citation>
    <scope>NUCLEOTIDE SEQUENCE [LARGE SCALE GENOMIC DNA]</scope>
</reference>
<dbReference type="Proteomes" id="UP000262440">
    <property type="component" value="Segment"/>
</dbReference>
<organism evidence="2 3">
    <name type="scientific">Dickeya phage vB_DsoM_AD1</name>
    <dbReference type="NCBI Taxonomy" id="2283029"/>
    <lineage>
        <taxon>Viruses</taxon>
        <taxon>Duplodnaviria</taxon>
        <taxon>Heunggongvirae</taxon>
        <taxon>Uroviricota</taxon>
        <taxon>Caudoviricetes</taxon>
        <taxon>Alexandravirus</taxon>
        <taxon>Alexandravirus AD1</taxon>
    </lineage>
</organism>
<name>A0A384ZYN6_9CAUD</name>
<dbReference type="EMBL" id="MH460463">
    <property type="protein sequence ID" value="AXG67370.1"/>
    <property type="molecule type" value="Genomic_DNA"/>
</dbReference>
<evidence type="ECO:0000313" key="3">
    <source>
        <dbReference type="Proteomes" id="UP000262440"/>
    </source>
</evidence>
<protein>
    <submittedName>
        <fullName evidence="2">Uncharacterized protein</fullName>
    </submittedName>
</protein>
<keyword evidence="3" id="KW-1185">Reference proteome</keyword>